<dbReference type="Gene3D" id="2.30.38.10">
    <property type="entry name" value="Luciferase, Domain 3"/>
    <property type="match status" value="1"/>
</dbReference>
<comment type="cofactor">
    <cofactor evidence="1">
        <name>pantetheine 4'-phosphate</name>
        <dbReference type="ChEBI" id="CHEBI:47942"/>
    </cofactor>
</comment>
<dbReference type="InterPro" id="IPR001242">
    <property type="entry name" value="Condensation_dom"/>
</dbReference>
<feature type="domain" description="Carrier" evidence="4">
    <location>
        <begin position="1986"/>
        <end position="2061"/>
    </location>
</feature>
<dbReference type="CDD" id="cd17651">
    <property type="entry name" value="A_NRPS_VisG_like"/>
    <property type="match status" value="1"/>
</dbReference>
<dbReference type="InterPro" id="IPR006162">
    <property type="entry name" value="Ppantetheine_attach_site"/>
</dbReference>
<dbReference type="SUPFAM" id="SSF47336">
    <property type="entry name" value="ACP-like"/>
    <property type="match status" value="2"/>
</dbReference>
<evidence type="ECO:0000256" key="3">
    <source>
        <dbReference type="ARBA" id="ARBA00022553"/>
    </source>
</evidence>
<dbReference type="InterPro" id="IPR010071">
    <property type="entry name" value="AA_adenyl_dom"/>
</dbReference>
<dbReference type="InterPro" id="IPR000873">
    <property type="entry name" value="AMP-dep_synth/lig_dom"/>
</dbReference>
<dbReference type="SMART" id="SM00823">
    <property type="entry name" value="PKS_PP"/>
    <property type="match status" value="2"/>
</dbReference>
<dbReference type="PROSITE" id="PS50075">
    <property type="entry name" value="CARRIER"/>
    <property type="match status" value="2"/>
</dbReference>
<dbReference type="PANTHER" id="PTHR45527:SF1">
    <property type="entry name" value="FATTY ACID SYNTHASE"/>
    <property type="match status" value="1"/>
</dbReference>
<dbReference type="Gene3D" id="3.40.50.12780">
    <property type="entry name" value="N-terminal domain of ligase-like"/>
    <property type="match status" value="1"/>
</dbReference>
<proteinExistence type="predicted"/>
<sequence length="2323" mass="251870">MLRASVQALLERHPNLRAGFRSLKQGKVVQVIATRVDVPWREVDLGGLEGAAREAAVAGLLEEDRVARFEVGRPPLLRCLLLRLAPDRFRFVLTNHHILLDGWSLPLLIRELFALYEHGGDDAGLARVRPYRDYLAWLAGQDRAAMVEEWRRALAGLSEPTLVAPGRTDRTVTRPEHLLTGLSEEDTTALTGVARAHGLTLNSLVQGVWGVLLARLTGRDDVVFGVTVSGRPPQITGIENMIGLFINTVPVRVRLDPEVSLPVVCARVQQQQARLMDSHYVGLAEIQRAAGLGELFDTLFVFENYPLDGDGVLPRAGGVEVTGARSWDATHYPLSLAVIPGRALRFRLDYRADVFDADAAAVIAERLVRLLRAVAADPDRPTGRLDILGGGERRELAERFNDTACVLPAAGLPELLAEQAERTADAVAVVSDGVSLTYRELHRRVNRLAHRLIGMGAGPEGVVALVLPRSVDLVVAVLAVLKTGAAYLPVDADYPAQRVEFMLDDARPVLAVTTCATRGMAGPVPQLVLDSPDTTALLAAMPEHEPADTDRTGPLSPAHPAYVIYTSGSTGRPKGVVMTHEALLNLLTFHRVESADVPSTTTAQFTSISFDVATQEILSALCFGKTLAVPGDEVRKDPSELLDWLERHRVNEFFAPTLVLEALCAVAEEEQRDLPELRYLAQGGEALTLSKHIRDFCARGVGRQLHNHYGPSETHESTAYTLPANTLNWPETAPIGRPISNTRVYVLNDVLQPSPYGETGELYIAGTCLARGYLHRPGLTAERFLADPFASPGARMYRTGDLVRWNADGALEFIARADSQIKIRGFRVEPGEVEAVLGSHPEVTRVAVVAGDDAVQGKRLVAYVVRPGATHTPSALRSYLRTRLPAYMVPAFIVDVDALPLMPNGKLDRRALPAPDETYTVSGRRPMNPQEEIVCELFAEVLGLAAVDPDDSFFDLGGHSLSATRLTNRIRSVLGLELPVRAVFEAPSVAALAKLLRDAGRARPSLEPEPRPDLLPLSFAQRRLWILDQMEGPSPTYNIPLALRLTGSLSHEALQTALWDVVGKHEILRTIYSADEGVPCQVVLDSPQVRPPLDKIKVVEAELSDTLTAASRQPFDLAVDCPWRASLFELDEKQHVLLLVVHHIAADGWSLAPLYRDLAAAYAARVAGEVPTWASLTAQYADYTIWQRQLLGSVDDPGSLLSQQLVYWRERLDGLPDELDLAADYARPPVASHIGDTSHFVIPDDLHSMLVAMGRDNQATLFMVLQAALATLLTRLGAGDDIVIGSPIAGRTDENLHDLVGFFVNTLVLRTDLNGNPSFQEVLKRVRGNVLGAYMNQDLPFEHLVEDLNPTRSLSRNPLFQVMLTVHNLDDLDLRMPGLSIAAEHVPSGISRTDLGFNFVERRSQGGEPDGMDAVIEYNTDLWSKQSIEDLGLRYLQVLRQAVMDPAQPAHQIQILSADERRELVESWTAVGIGEQESALPELFRTQVAQTPDTIAVQQGDETLTYQELDVRASHIARLLVVRGVRQEDVVAVALPRSIDLIASALAVMKVGATYLPLDIGYPAERVGLILKEAQPALLLTDSTAAAPYLPSAFPTVMLDDAEIVTALTEGAMSGAPPAMDFGHVSALTAACAVFTSGSTGTPKGVVLSHANVVNMATAHIEQLGLKVGSRVLQTLSVAFDVAIADILMTLLSGATLVLADADTTMMGDELAHVLRRTATTHATLPPAVLATVSDRDLPTLTCVVTGGEACTPDTVARWSHAVDMVNVYGATEVADCATMNHRHPGDRDPRAVGVVVDKARVYVLDQNLDPVPTAVVGEAYIAGPGVARGYLMRPGATAERFVPDIFGPPGTRMYRTGDRVRWRRDGNLEFLGRTDNQVKLRGFRIELGEIDAILAEHPAVSEARAMVREDRPGDRRLVAYVAPAPDADATTAPTMLREYAIQQLPAHMVPAVVVVLDTLPLGPTGKVDYRALPAPHYESSSSDRPPNGPQEEMLCDLFAEVLGVATVGVDDSFFELGGHSILAVQLINRIRDSLGAKIAIRDLFEAPTVFGLAGRLASDSNASAFEVLLPMRTTGQHAPLFCVHPAGGISWCYSGLINALGADYPIYGLQARGLAEPEELPSSIEEMATEYAKHVRTVQPSGPYRLLGWSFGGIVAQAIAVQLQRDGCEVEVLAILDAYPTAGSAAEAMLDGESAFAALFGAAEGVNESLDGKPLMELMRREGAALGNLEDRHLAGIRDIFINNVQLARSHAPDVFDGDILFFSATHGRTSDLPTSTAWRPYINGEIEDYAIPCQHSEMTQPGPLREIGPILCAKLQKVTPV</sequence>
<dbReference type="Pfam" id="PF00975">
    <property type="entry name" value="Thioesterase"/>
    <property type="match status" value="1"/>
</dbReference>
<feature type="domain" description="Carrier" evidence="4">
    <location>
        <begin position="925"/>
        <end position="1000"/>
    </location>
</feature>
<dbReference type="Pfam" id="PF00550">
    <property type="entry name" value="PP-binding"/>
    <property type="match status" value="2"/>
</dbReference>
<dbReference type="Pfam" id="PF13193">
    <property type="entry name" value="AMP-binding_C"/>
    <property type="match status" value="2"/>
</dbReference>
<evidence type="ECO:0000313" key="6">
    <source>
        <dbReference type="Proteomes" id="UP000326041"/>
    </source>
</evidence>
<evidence type="ECO:0000256" key="2">
    <source>
        <dbReference type="ARBA" id="ARBA00022450"/>
    </source>
</evidence>
<dbReference type="PROSITE" id="PS00455">
    <property type="entry name" value="AMP_BINDING"/>
    <property type="match status" value="1"/>
</dbReference>
<dbReference type="Gene3D" id="3.30.559.30">
    <property type="entry name" value="Nonribosomal peptide synthetase, condensation domain"/>
    <property type="match status" value="2"/>
</dbReference>
<name>A0ABX6AQJ7_9ACTN</name>
<dbReference type="NCBIfam" id="TIGR01733">
    <property type="entry name" value="AA-adenyl-dom"/>
    <property type="match status" value="2"/>
</dbReference>
<dbReference type="InterPro" id="IPR020845">
    <property type="entry name" value="AMP-binding_CS"/>
</dbReference>
<dbReference type="Pfam" id="PF00668">
    <property type="entry name" value="Condensation"/>
    <property type="match status" value="2"/>
</dbReference>
<reference evidence="5 6" key="1">
    <citation type="submission" date="2017-09" db="EMBL/GenBank/DDBJ databases">
        <authorList>
            <person name="Lee N."/>
            <person name="Cho B.-K."/>
        </authorList>
    </citation>
    <scope>NUCLEOTIDE SEQUENCE [LARGE SCALE GENOMIC DNA]</scope>
    <source>
        <strain evidence="5 6">ATCC 13879</strain>
    </source>
</reference>
<dbReference type="InterPro" id="IPR020802">
    <property type="entry name" value="TesA-like"/>
</dbReference>
<dbReference type="InterPro" id="IPR036736">
    <property type="entry name" value="ACP-like_sf"/>
</dbReference>
<evidence type="ECO:0000259" key="4">
    <source>
        <dbReference type="PROSITE" id="PS50075"/>
    </source>
</evidence>
<dbReference type="Gene3D" id="1.10.1200.10">
    <property type="entry name" value="ACP-like"/>
    <property type="match status" value="1"/>
</dbReference>
<evidence type="ECO:0000256" key="1">
    <source>
        <dbReference type="ARBA" id="ARBA00001957"/>
    </source>
</evidence>
<dbReference type="SUPFAM" id="SSF56801">
    <property type="entry name" value="Acetyl-CoA synthetase-like"/>
    <property type="match status" value="2"/>
</dbReference>
<keyword evidence="2" id="KW-0596">Phosphopantetheine</keyword>
<dbReference type="InterPro" id="IPR001031">
    <property type="entry name" value="Thioesterase"/>
</dbReference>
<accession>A0ABX6AQJ7</accession>
<dbReference type="SUPFAM" id="SSF52777">
    <property type="entry name" value="CoA-dependent acyltransferases"/>
    <property type="match status" value="4"/>
</dbReference>
<dbReference type="SMART" id="SM00824">
    <property type="entry name" value="PKS_TE"/>
    <property type="match status" value="1"/>
</dbReference>
<dbReference type="InterPro" id="IPR025110">
    <property type="entry name" value="AMP-bd_C"/>
</dbReference>
<dbReference type="PROSITE" id="PS00012">
    <property type="entry name" value="PHOSPHOPANTETHEINE"/>
    <property type="match status" value="2"/>
</dbReference>
<dbReference type="InterPro" id="IPR042099">
    <property type="entry name" value="ANL_N_sf"/>
</dbReference>
<dbReference type="SUPFAM" id="SSF53474">
    <property type="entry name" value="alpha/beta-Hydrolases"/>
    <property type="match status" value="1"/>
</dbReference>
<dbReference type="Gene3D" id="3.30.559.10">
    <property type="entry name" value="Chloramphenicol acetyltransferase-like domain"/>
    <property type="match status" value="2"/>
</dbReference>
<protein>
    <submittedName>
        <fullName evidence="5">Non-ribosomal peptide synthetase</fullName>
    </submittedName>
</protein>
<dbReference type="Proteomes" id="UP000326041">
    <property type="component" value="Chromosome"/>
</dbReference>
<dbReference type="InterPro" id="IPR009081">
    <property type="entry name" value="PP-bd_ACP"/>
</dbReference>
<dbReference type="InterPro" id="IPR023213">
    <property type="entry name" value="CAT-like_dom_sf"/>
</dbReference>
<keyword evidence="6" id="KW-1185">Reference proteome</keyword>
<keyword evidence="3" id="KW-0597">Phosphoprotein</keyword>
<dbReference type="CDD" id="cd19543">
    <property type="entry name" value="DCL_NRPS"/>
    <property type="match status" value="1"/>
</dbReference>
<dbReference type="Pfam" id="PF00501">
    <property type="entry name" value="AMP-binding"/>
    <property type="match status" value="2"/>
</dbReference>
<dbReference type="InterPro" id="IPR029058">
    <property type="entry name" value="AB_hydrolase_fold"/>
</dbReference>
<dbReference type="Gene3D" id="3.40.50.980">
    <property type="match status" value="2"/>
</dbReference>
<gene>
    <name evidence="5" type="ORF">CP972_04265</name>
</gene>
<dbReference type="Gene3D" id="3.40.50.1820">
    <property type="entry name" value="alpha/beta hydrolase"/>
    <property type="match status" value="1"/>
</dbReference>
<organism evidence="5 6">
    <name type="scientific">Streptomyces prasinus</name>
    <dbReference type="NCBI Taxonomy" id="67345"/>
    <lineage>
        <taxon>Bacteria</taxon>
        <taxon>Bacillati</taxon>
        <taxon>Actinomycetota</taxon>
        <taxon>Actinomycetes</taxon>
        <taxon>Kitasatosporales</taxon>
        <taxon>Streptomycetaceae</taxon>
        <taxon>Streptomyces</taxon>
    </lineage>
</organism>
<evidence type="ECO:0000313" key="5">
    <source>
        <dbReference type="EMBL" id="QEV05000.1"/>
    </source>
</evidence>
<dbReference type="InterPro" id="IPR045851">
    <property type="entry name" value="AMP-bd_C_sf"/>
</dbReference>
<dbReference type="CDD" id="cd19540">
    <property type="entry name" value="LCL_NRPS-like"/>
    <property type="match status" value="1"/>
</dbReference>
<dbReference type="Gene3D" id="3.30.300.30">
    <property type="match status" value="2"/>
</dbReference>
<dbReference type="InterPro" id="IPR020806">
    <property type="entry name" value="PKS_PP-bd"/>
</dbReference>
<dbReference type="PANTHER" id="PTHR45527">
    <property type="entry name" value="NONRIBOSOMAL PEPTIDE SYNTHETASE"/>
    <property type="match status" value="1"/>
</dbReference>
<dbReference type="EMBL" id="CP023697">
    <property type="protein sequence ID" value="QEV05000.1"/>
    <property type="molecule type" value="Genomic_DNA"/>
</dbReference>